<accession>A0AA49GQE6</accession>
<reference evidence="13" key="1">
    <citation type="journal article" date="2023" name="Comput. Struct. Biotechnol. J.">
        <title>Discovery of a novel marine Bacteroidetes with a rich repertoire of carbohydrate-active enzymes.</title>
        <authorList>
            <person name="Chen B."/>
            <person name="Liu G."/>
            <person name="Chen Q."/>
            <person name="Wang H."/>
            <person name="Liu L."/>
            <person name="Tang K."/>
        </authorList>
    </citation>
    <scope>NUCLEOTIDE SEQUENCE</scope>
    <source>
        <strain evidence="13">TK19036</strain>
    </source>
</reference>
<protein>
    <submittedName>
        <fullName evidence="13">TonB-dependent receptor</fullName>
    </submittedName>
</protein>
<dbReference type="SUPFAM" id="SSF56935">
    <property type="entry name" value="Porins"/>
    <property type="match status" value="1"/>
</dbReference>
<name>A0AA49GQE6_9BACT</name>
<evidence type="ECO:0000256" key="4">
    <source>
        <dbReference type="ARBA" id="ARBA00022692"/>
    </source>
</evidence>
<sequence length="940" mass="104990">MRTIILLLISLLTFGSAIAQTGNIRTTVYDDETGEALIGATVVIAGTSQGSVTDLDGKAAITGLEPGSYDIQVSYVSYQPKTIQGIEVTAGEANSFEVRLSSETVGLQEVVVTAEAIRNSESALLTLQKKSPSVMDAISADMFSRNGDNNAASAVQRVTGVTVEGGKYVYVRGLGDRYSKSVLNGADIPGLDPNRNSVQLDMFPSNMIDNIIVYKSFTPDLTGEFTGGLVNVTTKEFPDQFTLQVSGSVGVNDQATFNNNYLTYQGGELDWLGVDDGTRELPGVIAGYDIENFPSPVQIGSDPEQVNEVSRAFESNQFTPTRSAPTLNHSMSFSVGNQKEFLGKPLGFVLGLTYRRNFDFYENGQVNRYDGVPSGTTSLTSSQLLAVNDAASSEEVNVGGLLNLSYKLSTNSKISLNGMYNQASTDMARFQNGYDLLTSPDSTLMVRNRVLSFTERGLANVLLKGEHTITGANNLNIEWQSSFTDTYLNEPDLRFLQDNIRNRNGNSTNLISNLNRPGRYFRDMAETNWDSRLNITLPVSIWGDREGKVKLGGAYTERDRSFRERRFEYFVDRLSYTGPIDDLFLDENLGYDADGNQQTYIDEVSQDGNNYDATQYVYAAYLMFDGQLSEKLRMVGGARFERTDMSLESFSGVTGNLETNDFLPALNFTYQVVENMNLRASYGRTIARPTFREFAPLITFAFYGDNNQLGNANLTRTLIDNYDIRWEMYPTRNEYVAASLFYKQFDNPIENTINPNAGGSTPEYKYENVDQAQVAGIELEVRKNLSFISPALEVIRAGVNFTYIYSQVSLEGDELFAIRKFDPEADDTRDMYNQSPYVVNANLDYDNPENGWSANAVFNVFGQRLQYFTTALPFVYEQPRPELNLSVKKQLNDRWSVRLRANNLINPDHKQTITYRDVEYIFDSYTTGRDYSIGFTYLIE</sequence>
<proteinExistence type="inferred from homology"/>
<dbReference type="Gene3D" id="2.170.130.10">
    <property type="entry name" value="TonB-dependent receptor, plug domain"/>
    <property type="match status" value="1"/>
</dbReference>
<dbReference type="PANTHER" id="PTHR40980">
    <property type="entry name" value="PLUG DOMAIN-CONTAINING PROTEIN"/>
    <property type="match status" value="1"/>
</dbReference>
<keyword evidence="5 9" id="KW-0798">TonB box</keyword>
<evidence type="ECO:0000256" key="1">
    <source>
        <dbReference type="ARBA" id="ARBA00004571"/>
    </source>
</evidence>
<keyword evidence="13" id="KW-0675">Receptor</keyword>
<dbReference type="InterPro" id="IPR000531">
    <property type="entry name" value="Beta-barrel_TonB"/>
</dbReference>
<keyword evidence="2 8" id="KW-0813">Transport</keyword>
<dbReference type="Pfam" id="PF00593">
    <property type="entry name" value="TonB_dep_Rec_b-barrel"/>
    <property type="match status" value="1"/>
</dbReference>
<dbReference type="PROSITE" id="PS52016">
    <property type="entry name" value="TONB_DEPENDENT_REC_3"/>
    <property type="match status" value="1"/>
</dbReference>
<dbReference type="Pfam" id="PF07715">
    <property type="entry name" value="Plug"/>
    <property type="match status" value="1"/>
</dbReference>
<evidence type="ECO:0000256" key="7">
    <source>
        <dbReference type="ARBA" id="ARBA00023237"/>
    </source>
</evidence>
<keyword evidence="4 8" id="KW-0812">Transmembrane</keyword>
<evidence type="ECO:0000313" key="13">
    <source>
        <dbReference type="EMBL" id="WKN37623.1"/>
    </source>
</evidence>
<dbReference type="InterPro" id="IPR036942">
    <property type="entry name" value="Beta-barrel_TonB_sf"/>
</dbReference>
<reference evidence="13" key="2">
    <citation type="journal article" date="2024" name="Antonie Van Leeuwenhoek">
        <title>Roseihalotalea indica gen. nov., sp. nov., a halophilic Bacteroidetes from mesopelagic Southwest Indian Ocean with higher carbohydrate metabolic potential.</title>
        <authorList>
            <person name="Chen B."/>
            <person name="Zhang M."/>
            <person name="Lin D."/>
            <person name="Ye J."/>
            <person name="Tang K."/>
        </authorList>
    </citation>
    <scope>NUCLEOTIDE SEQUENCE</scope>
    <source>
        <strain evidence="13">TK19036</strain>
    </source>
</reference>
<evidence type="ECO:0000259" key="11">
    <source>
        <dbReference type="Pfam" id="PF00593"/>
    </source>
</evidence>
<evidence type="ECO:0000256" key="3">
    <source>
        <dbReference type="ARBA" id="ARBA00022452"/>
    </source>
</evidence>
<keyword evidence="7 8" id="KW-0998">Cell outer membrane</keyword>
<evidence type="ECO:0000259" key="12">
    <source>
        <dbReference type="Pfam" id="PF07715"/>
    </source>
</evidence>
<evidence type="ECO:0000256" key="8">
    <source>
        <dbReference type="PROSITE-ProRule" id="PRU01360"/>
    </source>
</evidence>
<feature type="signal peptide" evidence="10">
    <location>
        <begin position="1"/>
        <end position="19"/>
    </location>
</feature>
<feature type="domain" description="TonB-dependent receptor-like beta-barrel" evidence="11">
    <location>
        <begin position="484"/>
        <end position="904"/>
    </location>
</feature>
<evidence type="ECO:0000256" key="6">
    <source>
        <dbReference type="ARBA" id="ARBA00023136"/>
    </source>
</evidence>
<dbReference type="AlphaFoldDB" id="A0AA49GQE6"/>
<dbReference type="SUPFAM" id="SSF49464">
    <property type="entry name" value="Carboxypeptidase regulatory domain-like"/>
    <property type="match status" value="1"/>
</dbReference>
<evidence type="ECO:0000256" key="9">
    <source>
        <dbReference type="RuleBase" id="RU003357"/>
    </source>
</evidence>
<dbReference type="InterPro" id="IPR008969">
    <property type="entry name" value="CarboxyPept-like_regulatory"/>
</dbReference>
<evidence type="ECO:0000256" key="10">
    <source>
        <dbReference type="SAM" id="SignalP"/>
    </source>
</evidence>
<comment type="subcellular location">
    <subcellularLocation>
        <location evidence="1 8">Cell outer membrane</location>
        <topology evidence="1 8">Multi-pass membrane protein</topology>
    </subcellularLocation>
</comment>
<keyword evidence="10" id="KW-0732">Signal</keyword>
<dbReference type="InterPro" id="IPR039426">
    <property type="entry name" value="TonB-dep_rcpt-like"/>
</dbReference>
<dbReference type="Gene3D" id="2.60.40.1120">
    <property type="entry name" value="Carboxypeptidase-like, regulatory domain"/>
    <property type="match status" value="1"/>
</dbReference>
<dbReference type="GO" id="GO:0009279">
    <property type="term" value="C:cell outer membrane"/>
    <property type="evidence" value="ECO:0007669"/>
    <property type="project" value="UniProtKB-SubCell"/>
</dbReference>
<comment type="similarity">
    <text evidence="8 9">Belongs to the TonB-dependent receptor family.</text>
</comment>
<organism evidence="13">
    <name type="scientific">Roseihalotalea indica</name>
    <dbReference type="NCBI Taxonomy" id="2867963"/>
    <lineage>
        <taxon>Bacteria</taxon>
        <taxon>Pseudomonadati</taxon>
        <taxon>Bacteroidota</taxon>
        <taxon>Cytophagia</taxon>
        <taxon>Cytophagales</taxon>
        <taxon>Catalimonadaceae</taxon>
        <taxon>Roseihalotalea</taxon>
    </lineage>
</organism>
<feature type="domain" description="TonB-dependent receptor plug" evidence="12">
    <location>
        <begin position="129"/>
        <end position="223"/>
    </location>
</feature>
<evidence type="ECO:0000256" key="2">
    <source>
        <dbReference type="ARBA" id="ARBA00022448"/>
    </source>
</evidence>
<dbReference type="PANTHER" id="PTHR40980:SF5">
    <property type="entry name" value="TONB-DEPENDENT RECEPTOR"/>
    <property type="match status" value="1"/>
</dbReference>
<dbReference type="InterPro" id="IPR012910">
    <property type="entry name" value="Plug_dom"/>
</dbReference>
<evidence type="ECO:0000256" key="5">
    <source>
        <dbReference type="ARBA" id="ARBA00023077"/>
    </source>
</evidence>
<feature type="chain" id="PRO_5041272793" evidence="10">
    <location>
        <begin position="20"/>
        <end position="940"/>
    </location>
</feature>
<keyword evidence="3 8" id="KW-1134">Transmembrane beta strand</keyword>
<keyword evidence="6 8" id="KW-0472">Membrane</keyword>
<dbReference type="Gene3D" id="2.40.170.20">
    <property type="entry name" value="TonB-dependent receptor, beta-barrel domain"/>
    <property type="match status" value="1"/>
</dbReference>
<gene>
    <name evidence="13" type="ORF">K4G66_02715</name>
</gene>
<dbReference type="InterPro" id="IPR037066">
    <property type="entry name" value="Plug_dom_sf"/>
</dbReference>
<dbReference type="Pfam" id="PF13715">
    <property type="entry name" value="CarbopepD_reg_2"/>
    <property type="match status" value="1"/>
</dbReference>
<dbReference type="EMBL" id="CP120682">
    <property type="protein sequence ID" value="WKN37623.1"/>
    <property type="molecule type" value="Genomic_DNA"/>
</dbReference>